<organism evidence="2 3">
    <name type="scientific">Pichia kudriavzevii</name>
    <name type="common">Yeast</name>
    <name type="synonym">Issatchenkia orientalis</name>
    <dbReference type="NCBI Taxonomy" id="4909"/>
    <lineage>
        <taxon>Eukaryota</taxon>
        <taxon>Fungi</taxon>
        <taxon>Dikarya</taxon>
        <taxon>Ascomycota</taxon>
        <taxon>Saccharomycotina</taxon>
        <taxon>Pichiomycetes</taxon>
        <taxon>Pichiales</taxon>
        <taxon>Pichiaceae</taxon>
        <taxon>Pichia</taxon>
    </lineage>
</organism>
<dbReference type="Proteomes" id="UP000189274">
    <property type="component" value="Unassembled WGS sequence"/>
</dbReference>
<reference evidence="3" key="1">
    <citation type="journal article" date="2017" name="Genome Announc.">
        <title>Genome sequences of Cyberlindnera fabianii 65, Pichia kudriavzevii 129, and Saccharomyces cerevisiae 131 isolated from fermented masau fruits in Zimbabwe.</title>
        <authorList>
            <person name="van Rijswijck I.M.H."/>
            <person name="Derks M.F.L."/>
            <person name="Abee T."/>
            <person name="de Ridder D."/>
            <person name="Smid E.J."/>
        </authorList>
    </citation>
    <scope>NUCLEOTIDE SEQUENCE [LARGE SCALE GENOMIC DNA]</scope>
    <source>
        <strain evidence="3">129</strain>
    </source>
</reference>
<name>A0A1V2LP41_PICKU</name>
<accession>A0A1V2LP41</accession>
<evidence type="ECO:0000313" key="2">
    <source>
        <dbReference type="EMBL" id="ONH74675.1"/>
    </source>
</evidence>
<dbReference type="EMBL" id="MQVM01000084">
    <property type="protein sequence ID" value="ONH70573.1"/>
    <property type="molecule type" value="Genomic_DNA"/>
</dbReference>
<protein>
    <submittedName>
        <fullName evidence="2">Uncharacterized protein</fullName>
    </submittedName>
</protein>
<dbReference type="AlphaFoldDB" id="A0A1V2LP41"/>
<reference evidence="2" key="2">
    <citation type="submission" date="2017-01" db="EMBL/GenBank/DDBJ databases">
        <authorList>
            <person name="Mah S.A."/>
            <person name="Swanson W.J."/>
            <person name="Moy G.W."/>
            <person name="Vacquier V.D."/>
        </authorList>
    </citation>
    <scope>NUCLEOTIDE SEQUENCE [LARGE SCALE GENOMIC DNA]</scope>
    <source>
        <strain evidence="2">129</strain>
    </source>
</reference>
<dbReference type="EMBL" id="MQVM01000009">
    <property type="protein sequence ID" value="ONH74675.1"/>
    <property type="molecule type" value="Genomic_DNA"/>
</dbReference>
<comment type="caution">
    <text evidence="2">The sequence shown here is derived from an EMBL/GenBank/DDBJ whole genome shotgun (WGS) entry which is preliminary data.</text>
</comment>
<evidence type="ECO:0000313" key="3">
    <source>
        <dbReference type="Proteomes" id="UP000189274"/>
    </source>
</evidence>
<sequence>MGKVSQDRYDVKDRVLLINSICLATNSDSAKKCVWIAGV</sequence>
<evidence type="ECO:0000313" key="1">
    <source>
        <dbReference type="EMBL" id="ONH70573.1"/>
    </source>
</evidence>
<gene>
    <name evidence="2" type="ORF">BOH78_2349</name>
    <name evidence="1" type="ORF">BOH78_5034</name>
</gene>
<proteinExistence type="predicted"/>